<organism evidence="1 2">
    <name type="scientific">Bacillus solimangrovi</name>
    <dbReference type="NCBI Taxonomy" id="1305675"/>
    <lineage>
        <taxon>Bacteria</taxon>
        <taxon>Bacillati</taxon>
        <taxon>Bacillota</taxon>
        <taxon>Bacilli</taxon>
        <taxon>Bacillales</taxon>
        <taxon>Bacillaceae</taxon>
        <taxon>Bacillus</taxon>
    </lineage>
</organism>
<gene>
    <name evidence="1" type="ORF">BFG57_16305</name>
</gene>
<name>A0A1E5LE20_9BACI</name>
<dbReference type="STRING" id="1305675.BFG57_16305"/>
<evidence type="ECO:0000313" key="2">
    <source>
        <dbReference type="Proteomes" id="UP000095209"/>
    </source>
</evidence>
<sequence>MTKKKSNEEMREEQKVTSENMYESLANGNDVADDALNEHRVVEEANEFLADKEISQTFNNS</sequence>
<dbReference type="EMBL" id="MJEH01000031">
    <property type="protein sequence ID" value="OEH92337.1"/>
    <property type="molecule type" value="Genomic_DNA"/>
</dbReference>
<evidence type="ECO:0000313" key="1">
    <source>
        <dbReference type="EMBL" id="OEH92337.1"/>
    </source>
</evidence>
<dbReference type="OrthoDB" id="2924022at2"/>
<keyword evidence="2" id="KW-1185">Reference proteome</keyword>
<accession>A0A1E5LE20</accession>
<reference evidence="1 2" key="1">
    <citation type="submission" date="2016-08" db="EMBL/GenBank/DDBJ databases">
        <title>Genome of Bacillus solimangrovi GH2-4.</title>
        <authorList>
            <person name="Lim S."/>
            <person name="Kim B.-C."/>
        </authorList>
    </citation>
    <scope>NUCLEOTIDE SEQUENCE [LARGE SCALE GENOMIC DNA]</scope>
    <source>
        <strain evidence="1 2">GH2-4</strain>
    </source>
</reference>
<dbReference type="RefSeq" id="WP_069717620.1">
    <property type="nucleotide sequence ID" value="NZ_MJEH01000031.1"/>
</dbReference>
<dbReference type="Proteomes" id="UP000095209">
    <property type="component" value="Unassembled WGS sequence"/>
</dbReference>
<dbReference type="AlphaFoldDB" id="A0A1E5LE20"/>
<comment type="caution">
    <text evidence="1">The sequence shown here is derived from an EMBL/GenBank/DDBJ whole genome shotgun (WGS) entry which is preliminary data.</text>
</comment>
<proteinExistence type="predicted"/>
<protein>
    <submittedName>
        <fullName evidence="1">Uncharacterized protein</fullName>
    </submittedName>
</protein>